<keyword evidence="1" id="KW-1133">Transmembrane helix</keyword>
<sequence>IAFASSDPSTYILHFMSCLYVGFSPACAPKHVRTVHVFFLTFCGFGFPISLALRICREHFHISIQCAGYTSTDTVVHPQNALHSLCAVIVKSQKQAGGAKKYSTLTSLHMTLLHSGRILLYCKPWSVFTSALFCR</sequence>
<evidence type="ECO:0000256" key="1">
    <source>
        <dbReference type="SAM" id="Phobius"/>
    </source>
</evidence>
<accession>A0A7N8XNK1</accession>
<feature type="transmembrane region" description="Helical" evidence="1">
    <location>
        <begin position="35"/>
        <end position="55"/>
    </location>
</feature>
<keyword evidence="1" id="KW-0812">Transmembrane</keyword>
<keyword evidence="3" id="KW-1185">Reference proteome</keyword>
<dbReference type="Ensembl" id="ENSMAMT00000067685.1">
    <property type="protein sequence ID" value="ENSMAMP00000052893.1"/>
    <property type="gene ID" value="ENSMAMG00000028058.1"/>
</dbReference>
<dbReference type="AlphaFoldDB" id="A0A7N8XNK1"/>
<evidence type="ECO:0000313" key="3">
    <source>
        <dbReference type="Proteomes" id="UP000261640"/>
    </source>
</evidence>
<dbReference type="Proteomes" id="UP000261640">
    <property type="component" value="Unplaced"/>
</dbReference>
<protein>
    <submittedName>
        <fullName evidence="2">Uncharacterized protein</fullName>
    </submittedName>
</protein>
<proteinExistence type="predicted"/>
<feature type="transmembrane region" description="Helical" evidence="1">
    <location>
        <begin position="12"/>
        <end position="28"/>
    </location>
</feature>
<reference evidence="2" key="2">
    <citation type="submission" date="2025-09" db="UniProtKB">
        <authorList>
            <consortium name="Ensembl"/>
        </authorList>
    </citation>
    <scope>IDENTIFICATION</scope>
</reference>
<organism evidence="2 3">
    <name type="scientific">Mastacembelus armatus</name>
    <name type="common">zig-zag eel</name>
    <dbReference type="NCBI Taxonomy" id="205130"/>
    <lineage>
        <taxon>Eukaryota</taxon>
        <taxon>Metazoa</taxon>
        <taxon>Chordata</taxon>
        <taxon>Craniata</taxon>
        <taxon>Vertebrata</taxon>
        <taxon>Euteleostomi</taxon>
        <taxon>Actinopterygii</taxon>
        <taxon>Neopterygii</taxon>
        <taxon>Teleostei</taxon>
        <taxon>Neoteleostei</taxon>
        <taxon>Acanthomorphata</taxon>
        <taxon>Anabantaria</taxon>
        <taxon>Synbranchiformes</taxon>
        <taxon>Mastacembelidae</taxon>
        <taxon>Mastacembelus</taxon>
    </lineage>
</organism>
<name>A0A7N8XNK1_9TELE</name>
<keyword evidence="1" id="KW-0472">Membrane</keyword>
<reference evidence="2" key="1">
    <citation type="submission" date="2025-08" db="UniProtKB">
        <authorList>
            <consortium name="Ensembl"/>
        </authorList>
    </citation>
    <scope>IDENTIFICATION</scope>
</reference>
<dbReference type="InParanoid" id="A0A7N8XNK1"/>
<evidence type="ECO:0000313" key="2">
    <source>
        <dbReference type="Ensembl" id="ENSMAMP00000052893.1"/>
    </source>
</evidence>